<comment type="similarity">
    <text evidence="2">Belongs to the autoinducer-2 exporter (AI-2E) (TC 2.A.86) family.</text>
</comment>
<proteinExistence type="inferred from homology"/>
<dbReference type="AlphaFoldDB" id="A0A7Y6TXG2"/>
<keyword evidence="4 6" id="KW-1133">Transmembrane helix</keyword>
<evidence type="ECO:0000313" key="8">
    <source>
        <dbReference type="Proteomes" id="UP000529637"/>
    </source>
</evidence>
<sequence length="369" mass="39680">MDADAADGEAAKPATESRPQVRSAGFAALALLGVGLCVAVVFPLLAPILWAMVLAIVVRPLHRRLEARIERPWLAAALATVLVALLVALPFALVASELLIESADALERLRGGEATRMWQESLAKHPQLASLVENVNRRFDVKAILGDLTGGAARVLRSVLTGSVAAVTGWLIMVFILFYFLRDRVRVLATVERFLPLTKPESRELFDVTADTVHATFWGTMGVAVLQGVLGGLAFWWLDLPAPVLWGAVMGVLSVLPVLGAAIVWLPVAGFLAMQGRWCDAAMLAAFGTIVIGLADNLVYPLVVKDRIRLHAVPVFVSVLGGLVLLGASGIILGPLLLAVTDALVKMWRRRMTSPEPVDAPKPVEERQR</sequence>
<feature type="transmembrane region" description="Helical" evidence="6">
    <location>
        <begin position="159"/>
        <end position="181"/>
    </location>
</feature>
<feature type="transmembrane region" description="Helical" evidence="6">
    <location>
        <begin position="73"/>
        <end position="93"/>
    </location>
</feature>
<dbReference type="Pfam" id="PF01594">
    <property type="entry name" value="AI-2E_transport"/>
    <property type="match status" value="1"/>
</dbReference>
<evidence type="ECO:0000256" key="3">
    <source>
        <dbReference type="ARBA" id="ARBA00022692"/>
    </source>
</evidence>
<keyword evidence="3 6" id="KW-0812">Transmembrane</keyword>
<dbReference type="Proteomes" id="UP000529637">
    <property type="component" value="Unassembled WGS sequence"/>
</dbReference>
<keyword evidence="8" id="KW-1185">Reference proteome</keyword>
<dbReference type="PANTHER" id="PTHR21716">
    <property type="entry name" value="TRANSMEMBRANE PROTEIN"/>
    <property type="match status" value="1"/>
</dbReference>
<evidence type="ECO:0000313" key="7">
    <source>
        <dbReference type="EMBL" id="NUZ07011.1"/>
    </source>
</evidence>
<evidence type="ECO:0000256" key="2">
    <source>
        <dbReference type="ARBA" id="ARBA00009773"/>
    </source>
</evidence>
<dbReference type="InterPro" id="IPR002549">
    <property type="entry name" value="AI-2E-like"/>
</dbReference>
<protein>
    <submittedName>
        <fullName evidence="7">AI-2E family transporter</fullName>
    </submittedName>
</protein>
<evidence type="ECO:0000256" key="6">
    <source>
        <dbReference type="SAM" id="Phobius"/>
    </source>
</evidence>
<evidence type="ECO:0000256" key="5">
    <source>
        <dbReference type="ARBA" id="ARBA00023136"/>
    </source>
</evidence>
<evidence type="ECO:0000256" key="1">
    <source>
        <dbReference type="ARBA" id="ARBA00004141"/>
    </source>
</evidence>
<accession>A0A7Y6TXG2</accession>
<dbReference type="RefSeq" id="WP_176069850.1">
    <property type="nucleotide sequence ID" value="NZ_JABWMJ010000006.1"/>
</dbReference>
<dbReference type="GO" id="GO:0016020">
    <property type="term" value="C:membrane"/>
    <property type="evidence" value="ECO:0007669"/>
    <property type="project" value="UniProtKB-SubCell"/>
</dbReference>
<feature type="transmembrane region" description="Helical" evidence="6">
    <location>
        <begin position="28"/>
        <end position="61"/>
    </location>
</feature>
<dbReference type="PANTHER" id="PTHR21716:SF4">
    <property type="entry name" value="TRANSMEMBRANE PROTEIN 245"/>
    <property type="match status" value="1"/>
</dbReference>
<evidence type="ECO:0000256" key="4">
    <source>
        <dbReference type="ARBA" id="ARBA00022989"/>
    </source>
</evidence>
<dbReference type="EMBL" id="JABWMJ010000006">
    <property type="protein sequence ID" value="NUZ07011.1"/>
    <property type="molecule type" value="Genomic_DNA"/>
</dbReference>
<keyword evidence="5 6" id="KW-0472">Membrane</keyword>
<organism evidence="7 8">
    <name type="scientific">Piscinibacter koreensis</name>
    <dbReference type="NCBI Taxonomy" id="2742824"/>
    <lineage>
        <taxon>Bacteria</taxon>
        <taxon>Pseudomonadati</taxon>
        <taxon>Pseudomonadota</taxon>
        <taxon>Betaproteobacteria</taxon>
        <taxon>Burkholderiales</taxon>
        <taxon>Sphaerotilaceae</taxon>
        <taxon>Piscinibacter</taxon>
    </lineage>
</organism>
<comment type="subcellular location">
    <subcellularLocation>
        <location evidence="1">Membrane</location>
        <topology evidence="1">Multi-pass membrane protein</topology>
    </subcellularLocation>
</comment>
<feature type="transmembrane region" description="Helical" evidence="6">
    <location>
        <begin position="315"/>
        <end position="345"/>
    </location>
</feature>
<name>A0A7Y6TXG2_9BURK</name>
<feature type="transmembrane region" description="Helical" evidence="6">
    <location>
        <begin position="215"/>
        <end position="238"/>
    </location>
</feature>
<gene>
    <name evidence="7" type="ORF">HQN59_14695</name>
</gene>
<feature type="transmembrane region" description="Helical" evidence="6">
    <location>
        <begin position="244"/>
        <end position="266"/>
    </location>
</feature>
<feature type="transmembrane region" description="Helical" evidence="6">
    <location>
        <begin position="278"/>
        <end position="295"/>
    </location>
</feature>
<comment type="caution">
    <text evidence="7">The sequence shown here is derived from an EMBL/GenBank/DDBJ whole genome shotgun (WGS) entry which is preliminary data.</text>
</comment>
<reference evidence="7 8" key="1">
    <citation type="submission" date="2020-06" db="EMBL/GenBank/DDBJ databases">
        <title>Schlegella sp. ID0723 isolated from air conditioner.</title>
        <authorList>
            <person name="Kim D.Y."/>
            <person name="Kim D.-U."/>
        </authorList>
    </citation>
    <scope>NUCLEOTIDE SEQUENCE [LARGE SCALE GENOMIC DNA]</scope>
    <source>
        <strain evidence="7 8">ID0723</strain>
    </source>
</reference>